<comment type="catalytic activity">
    <reaction evidence="9">
        <text>L-lysine = D-lysine</text>
        <dbReference type="Rhea" id="RHEA:22864"/>
        <dbReference type="ChEBI" id="CHEBI:32551"/>
        <dbReference type="ChEBI" id="CHEBI:32557"/>
    </reaction>
</comment>
<dbReference type="InterPro" id="IPR043698">
    <property type="entry name" value="Racemase_Bsr/Lyr"/>
</dbReference>
<evidence type="ECO:0000256" key="3">
    <source>
        <dbReference type="ARBA" id="ARBA00022729"/>
    </source>
</evidence>
<evidence type="ECO:0000313" key="13">
    <source>
        <dbReference type="EMBL" id="PHM36130.1"/>
    </source>
</evidence>
<dbReference type="PANTHER" id="PTHR30511:SF0">
    <property type="entry name" value="ALANINE RACEMASE, CATABOLIC-RELATED"/>
    <property type="match status" value="1"/>
</dbReference>
<dbReference type="NCBIfam" id="NF009879">
    <property type="entry name" value="PRK13340.1-4"/>
    <property type="match status" value="1"/>
</dbReference>
<evidence type="ECO:0000256" key="2">
    <source>
        <dbReference type="ARBA" id="ARBA00004418"/>
    </source>
</evidence>
<evidence type="ECO:0000256" key="1">
    <source>
        <dbReference type="ARBA" id="ARBA00001933"/>
    </source>
</evidence>
<reference evidence="14" key="1">
    <citation type="submission" date="2016-12" db="EMBL/GenBank/DDBJ databases">
        <authorList>
            <person name="Song W.-J."/>
            <person name="Kurnit D.M."/>
        </authorList>
    </citation>
    <scope>NUCLEOTIDE SEQUENCE [LARGE SCALE GENOMIC DNA]</scope>
    <source>
        <strain evidence="14">HGB1681</strain>
    </source>
</reference>
<dbReference type="Gene3D" id="3.20.20.10">
    <property type="entry name" value="Alanine racemase"/>
    <property type="match status" value="1"/>
</dbReference>
<keyword evidence="7 9" id="KW-0413">Isomerase</keyword>
<comment type="similarity">
    <text evidence="8 9">Belongs to the alanine racemase family. Bsr subfamily.</text>
</comment>
<dbReference type="SUPFAM" id="SSF50621">
    <property type="entry name" value="Alanine racemase C-terminal domain-like"/>
    <property type="match status" value="1"/>
</dbReference>
<gene>
    <name evidence="13" type="ORF">Xinn_01846</name>
    <name evidence="14" type="ORF">XIS1_1040039</name>
</gene>
<evidence type="ECO:0000256" key="7">
    <source>
        <dbReference type="ARBA" id="ARBA00023235"/>
    </source>
</evidence>
<dbReference type="InterPro" id="IPR009006">
    <property type="entry name" value="Ala_racemase/Decarboxylase_C"/>
</dbReference>
<dbReference type="InterPro" id="IPR029066">
    <property type="entry name" value="PLP-binding_barrel"/>
</dbReference>
<evidence type="ECO:0000259" key="12">
    <source>
        <dbReference type="SMART" id="SM01005"/>
    </source>
</evidence>
<organism evidence="14 15">
    <name type="scientific">Xenorhabdus innexi</name>
    <dbReference type="NCBI Taxonomy" id="290109"/>
    <lineage>
        <taxon>Bacteria</taxon>
        <taxon>Pseudomonadati</taxon>
        <taxon>Pseudomonadota</taxon>
        <taxon>Gammaproteobacteria</taxon>
        <taxon>Enterobacterales</taxon>
        <taxon>Morganellaceae</taxon>
        <taxon>Xenorhabdus</taxon>
    </lineage>
</organism>
<dbReference type="SMART" id="SM01005">
    <property type="entry name" value="Ala_racemase_C"/>
    <property type="match status" value="1"/>
</dbReference>
<comment type="catalytic activity">
    <reaction evidence="9">
        <text>L-arginine = D-arginine</text>
        <dbReference type="Rhea" id="RHEA:18069"/>
        <dbReference type="ChEBI" id="CHEBI:32682"/>
        <dbReference type="ChEBI" id="CHEBI:32689"/>
    </reaction>
</comment>
<comment type="subcellular location">
    <subcellularLocation>
        <location evidence="2 9">Periplasm</location>
    </subcellularLocation>
</comment>
<dbReference type="EC" id="5.1.1.10" evidence="9"/>
<evidence type="ECO:0000256" key="8">
    <source>
        <dbReference type="ARBA" id="ARBA00023456"/>
    </source>
</evidence>
<dbReference type="GO" id="GO:0030632">
    <property type="term" value="P:D-alanine biosynthetic process"/>
    <property type="evidence" value="ECO:0007669"/>
    <property type="project" value="TreeGrafter"/>
</dbReference>
<dbReference type="HAMAP" id="MF_02212">
    <property type="entry name" value="Bsr_racemase"/>
    <property type="match status" value="1"/>
</dbReference>
<dbReference type="Proteomes" id="UP000196435">
    <property type="component" value="Unassembled WGS sequence"/>
</dbReference>
<dbReference type="GO" id="GO:0030170">
    <property type="term" value="F:pyridoxal phosphate binding"/>
    <property type="evidence" value="ECO:0007669"/>
    <property type="project" value="UniProtKB-UniRule"/>
</dbReference>
<comment type="function">
    <text evidence="9">Amino-acid racemase able to utilize a broad range of substrates.</text>
</comment>
<evidence type="ECO:0000256" key="11">
    <source>
        <dbReference type="PIRSR" id="PIRSR600821-52"/>
    </source>
</evidence>
<dbReference type="NCBIfam" id="TIGR00492">
    <property type="entry name" value="alr"/>
    <property type="match status" value="1"/>
</dbReference>
<dbReference type="GO" id="GO:0042597">
    <property type="term" value="C:periplasmic space"/>
    <property type="evidence" value="ECO:0007669"/>
    <property type="project" value="UniProtKB-SubCell"/>
</dbReference>
<dbReference type="AlphaFoldDB" id="A0A1N6MQF3"/>
<evidence type="ECO:0000313" key="16">
    <source>
        <dbReference type="Proteomes" id="UP000224871"/>
    </source>
</evidence>
<evidence type="ECO:0000313" key="14">
    <source>
        <dbReference type="EMBL" id="SIP71046.1"/>
    </source>
</evidence>
<feature type="active site" description="Proton acceptor" evidence="9">
    <location>
        <position position="300"/>
    </location>
</feature>
<dbReference type="RefSeq" id="WP_086954503.1">
    <property type="nucleotide sequence ID" value="NZ_CAWNQC010000079.1"/>
</dbReference>
<dbReference type="SUPFAM" id="SSF51419">
    <property type="entry name" value="PLP-binding barrel"/>
    <property type="match status" value="1"/>
</dbReference>
<keyword evidence="3 9" id="KW-0732">Signal</keyword>
<accession>A0A1N6MQF3</accession>
<dbReference type="CDD" id="cd06826">
    <property type="entry name" value="PLPDE_III_AR2"/>
    <property type="match status" value="1"/>
</dbReference>
<dbReference type="Gene3D" id="2.40.37.10">
    <property type="entry name" value="Lyase, Ornithine Decarboxylase, Chain A, domain 1"/>
    <property type="match status" value="1"/>
</dbReference>
<keyword evidence="6 9" id="KW-1015">Disulfide bond</keyword>
<evidence type="ECO:0000256" key="4">
    <source>
        <dbReference type="ARBA" id="ARBA00022764"/>
    </source>
</evidence>
<feature type="signal peptide" evidence="9">
    <location>
        <begin position="1"/>
        <end position="23"/>
    </location>
</feature>
<feature type="chain" id="PRO_5026395936" description="Broad specificity amino-acid racemase" evidence="9">
    <location>
        <begin position="24"/>
        <end position="410"/>
    </location>
</feature>
<dbReference type="EMBL" id="FTLG01000007">
    <property type="protein sequence ID" value="SIP71046.1"/>
    <property type="molecule type" value="Genomic_DNA"/>
</dbReference>
<dbReference type="GO" id="GO:0008784">
    <property type="term" value="F:alanine racemase activity"/>
    <property type="evidence" value="ECO:0007669"/>
    <property type="project" value="InterPro"/>
</dbReference>
<sequence precursor="true">MRFNKTTLAIFLGLTLCQGVAQAAPVLSLDNTQAERIAASNNAWVEINTTTFENNIHTLKKTLNKDTRICAILKGDAYGHGLGLLMPSIIKTGVPCVGITSNEEARIVRDSGFTGQLVRVRAAMVDEIENTLNYDMEEVVGDLESAKAIDALAKKHGKEIRVHLALNTGLMSRNGLEMKTEQGKQEALQITQLPNLKLVGIMSHHALTDLDVIRDSIKNFNEQTAWLIKAANLKRDEITLHASSSFASLSIPEAQFDMARVGSALYGILPASHPEFKPLIQVKTRVASVKPYPKGNGVSYDNTYTLKRDSVLANLPVGFSDGFSTTMSNKAYVLINGHRAPVVGRVSMNTVMVDVTDLPEVKSGDEVVLFGKQGNEEITQAEIQKWSGMHIVELTSIWGETNPKITVTGL</sequence>
<keyword evidence="16" id="KW-1185">Reference proteome</keyword>
<evidence type="ECO:0000313" key="15">
    <source>
        <dbReference type="Proteomes" id="UP000196435"/>
    </source>
</evidence>
<dbReference type="PANTHER" id="PTHR30511">
    <property type="entry name" value="ALANINE RACEMASE"/>
    <property type="match status" value="1"/>
</dbReference>
<dbReference type="PROSITE" id="PS00395">
    <property type="entry name" value="ALANINE_RACEMASE"/>
    <property type="match status" value="1"/>
</dbReference>
<evidence type="ECO:0000256" key="6">
    <source>
        <dbReference type="ARBA" id="ARBA00023157"/>
    </source>
</evidence>
<reference evidence="13 16" key="3">
    <citation type="journal article" date="2017" name="Nat. Microbiol.">
        <title>Natural product diversity associated with the nematode symbionts Photorhabdus and Xenorhabdus.</title>
        <authorList>
            <person name="Tobias N.J."/>
            <person name="Wolff H."/>
            <person name="Djahanschiri B."/>
            <person name="Grundmann F."/>
            <person name="Kronenwerth M."/>
            <person name="Shi Y.M."/>
            <person name="Simonyi S."/>
            <person name="Grun P."/>
            <person name="Shapiro-Ilan D."/>
            <person name="Pidot S.J."/>
            <person name="Stinear T.P."/>
            <person name="Ebersberger I."/>
            <person name="Bode H.B."/>
        </authorList>
    </citation>
    <scope>NUCLEOTIDE SEQUENCE [LARGE SCALE GENOMIC DNA]</scope>
    <source>
        <strain evidence="13 16">DSM 16336</strain>
    </source>
</reference>
<name>A0A1N6MQF3_9GAMM</name>
<reference evidence="15" key="2">
    <citation type="submission" date="2016-12" db="EMBL/GenBank/DDBJ databases">
        <authorList>
            <person name="Gaudriault S."/>
        </authorList>
    </citation>
    <scope>NUCLEOTIDE SEQUENCE [LARGE SCALE GENOMIC DNA]</scope>
    <source>
        <strain evidence="15">HGB1681 (deposited as PTA-6826 in the American Type Culture Collection)</strain>
    </source>
</reference>
<dbReference type="PRINTS" id="PR00992">
    <property type="entry name" value="ALARACEMASE"/>
</dbReference>
<feature type="disulfide bond" evidence="9">
    <location>
        <begin position="70"/>
        <end position="96"/>
    </location>
</feature>
<dbReference type="Pfam" id="PF01168">
    <property type="entry name" value="Ala_racemase_N"/>
    <property type="match status" value="1"/>
</dbReference>
<dbReference type="InterPro" id="IPR020622">
    <property type="entry name" value="Ala_racemase_pyridoxalP-BS"/>
</dbReference>
<feature type="binding site" evidence="9 11">
    <location>
        <position position="173"/>
    </location>
    <ligand>
        <name>substrate</name>
    </ligand>
</feature>
<dbReference type="Proteomes" id="UP000224871">
    <property type="component" value="Unassembled WGS sequence"/>
</dbReference>
<dbReference type="InterPro" id="IPR011079">
    <property type="entry name" value="Ala_racemase_C"/>
</dbReference>
<feature type="modified residue" description="N6-(pyridoxal phosphate)lysine" evidence="9 10">
    <location>
        <position position="74"/>
    </location>
</feature>
<evidence type="ECO:0000256" key="10">
    <source>
        <dbReference type="PIRSR" id="PIRSR600821-50"/>
    </source>
</evidence>
<dbReference type="InterPro" id="IPR000821">
    <property type="entry name" value="Ala_racemase"/>
</dbReference>
<keyword evidence="4 9" id="KW-0574">Periplasm</keyword>
<dbReference type="OrthoDB" id="9813814at2"/>
<evidence type="ECO:0000256" key="9">
    <source>
        <dbReference type="HAMAP-Rule" id="MF_02212"/>
    </source>
</evidence>
<feature type="binding site" evidence="9 11">
    <location>
        <position position="348"/>
    </location>
    <ligand>
        <name>substrate</name>
    </ligand>
</feature>
<comment type="catalytic activity">
    <reaction evidence="9">
        <text>an L-alpha-amino acid = a D-alpha-amino acid</text>
        <dbReference type="Rhea" id="RHEA:18317"/>
        <dbReference type="ChEBI" id="CHEBI:59869"/>
        <dbReference type="ChEBI" id="CHEBI:59871"/>
        <dbReference type="EC" id="5.1.1.10"/>
    </reaction>
</comment>
<dbReference type="EMBL" id="NIBU01000017">
    <property type="protein sequence ID" value="PHM36130.1"/>
    <property type="molecule type" value="Genomic_DNA"/>
</dbReference>
<evidence type="ECO:0000256" key="5">
    <source>
        <dbReference type="ARBA" id="ARBA00022898"/>
    </source>
</evidence>
<dbReference type="Pfam" id="PF00842">
    <property type="entry name" value="Ala_racemase_C"/>
    <property type="match status" value="1"/>
</dbReference>
<feature type="domain" description="Alanine racemase C-terminal" evidence="12">
    <location>
        <begin position="279"/>
        <end position="407"/>
    </location>
</feature>
<keyword evidence="5 9" id="KW-0663">Pyridoxal phosphate</keyword>
<protein>
    <recommendedName>
        <fullName evidence="9">Broad specificity amino-acid racemase</fullName>
        <ecNumber evidence="9">5.1.1.10</ecNumber>
    </recommendedName>
</protein>
<comment type="cofactor">
    <cofactor evidence="1 9 10">
        <name>pyridoxal 5'-phosphate</name>
        <dbReference type="ChEBI" id="CHEBI:597326"/>
    </cofactor>
</comment>
<dbReference type="InterPro" id="IPR001608">
    <property type="entry name" value="Ala_racemase_N"/>
</dbReference>
<dbReference type="GO" id="GO:0005829">
    <property type="term" value="C:cytosol"/>
    <property type="evidence" value="ECO:0007669"/>
    <property type="project" value="TreeGrafter"/>
</dbReference>
<feature type="active site" description="Proton acceptor" evidence="9">
    <location>
        <position position="74"/>
    </location>
</feature>
<proteinExistence type="inferred from homology"/>